<dbReference type="RefSeq" id="WP_095846343.1">
    <property type="nucleotide sequence ID" value="NZ_CP014136.1"/>
</dbReference>
<dbReference type="Pfam" id="PF00577">
    <property type="entry name" value="Usher"/>
    <property type="match status" value="1"/>
</dbReference>
<accession>A0A250B0Q8</accession>
<dbReference type="Gene3D" id="2.60.40.3110">
    <property type="match status" value="1"/>
</dbReference>
<dbReference type="SUPFAM" id="SSF141729">
    <property type="entry name" value="FimD N-terminal domain-like"/>
    <property type="match status" value="1"/>
</dbReference>
<dbReference type="GO" id="GO:0009297">
    <property type="term" value="P:pilus assembly"/>
    <property type="evidence" value="ECO:0007669"/>
    <property type="project" value="InterPro"/>
</dbReference>
<dbReference type="InterPro" id="IPR025949">
    <property type="entry name" value="PapC-like_C"/>
</dbReference>
<proteinExistence type="inferred from homology"/>
<keyword evidence="7" id="KW-0472">Membrane</keyword>
<dbReference type="PANTHER" id="PTHR30451">
    <property type="entry name" value="OUTER MEMBRANE USHER PROTEIN"/>
    <property type="match status" value="1"/>
</dbReference>
<dbReference type="Proteomes" id="UP000217182">
    <property type="component" value="Chromosome"/>
</dbReference>
<dbReference type="InterPro" id="IPR037224">
    <property type="entry name" value="PapC_N_sf"/>
</dbReference>
<evidence type="ECO:0000259" key="9">
    <source>
        <dbReference type="Pfam" id="PF13953"/>
    </source>
</evidence>
<dbReference type="GO" id="GO:0015473">
    <property type="term" value="F:fimbrial usher porin activity"/>
    <property type="evidence" value="ECO:0007669"/>
    <property type="project" value="InterPro"/>
</dbReference>
<evidence type="ECO:0008006" key="13">
    <source>
        <dbReference type="Google" id="ProtNLM"/>
    </source>
</evidence>
<reference evidence="11 12" key="1">
    <citation type="submission" date="2016-01" db="EMBL/GenBank/DDBJ databases">
        <authorList>
            <person name="Oliw E.H."/>
        </authorList>
    </citation>
    <scope>NUCLEOTIDE SEQUENCE [LARGE SCALE GENOMIC DNA]</scope>
    <source>
        <strain evidence="11 12">FRB97</strain>
    </source>
</reference>
<dbReference type="Gene3D" id="2.60.40.2070">
    <property type="match status" value="1"/>
</dbReference>
<dbReference type="InterPro" id="IPR025885">
    <property type="entry name" value="PapC_N"/>
</dbReference>
<dbReference type="Pfam" id="PF13953">
    <property type="entry name" value="PapC_C"/>
    <property type="match status" value="1"/>
</dbReference>
<dbReference type="PANTHER" id="PTHR30451:SF3">
    <property type="entry name" value="OUTER MEMBRANE USHER PROTEIN HTRE-RELATED"/>
    <property type="match status" value="1"/>
</dbReference>
<feature type="domain" description="PapC-like C-terminal" evidence="9">
    <location>
        <begin position="765"/>
        <end position="812"/>
    </location>
</feature>
<evidence type="ECO:0000256" key="8">
    <source>
        <dbReference type="ARBA" id="ARBA00023237"/>
    </source>
</evidence>
<dbReference type="InterPro" id="IPR042186">
    <property type="entry name" value="FimD_plug_dom"/>
</dbReference>
<comment type="similarity">
    <text evidence="2">Belongs to the fimbrial export usher family.</text>
</comment>
<keyword evidence="6" id="KW-0732">Signal</keyword>
<dbReference type="EMBL" id="CP014136">
    <property type="protein sequence ID" value="ATA19737.1"/>
    <property type="molecule type" value="Genomic_DNA"/>
</dbReference>
<name>A0A250B0Q8_9GAMM</name>
<dbReference type="GO" id="GO:0009279">
    <property type="term" value="C:cell outer membrane"/>
    <property type="evidence" value="ECO:0007669"/>
    <property type="project" value="UniProtKB-SubCell"/>
</dbReference>
<protein>
    <recommendedName>
        <fullName evidence="13">Usher protein FimD</fullName>
    </recommendedName>
</protein>
<keyword evidence="4" id="KW-1134">Transmembrane beta strand</keyword>
<dbReference type="InterPro" id="IPR000015">
    <property type="entry name" value="Fimb_usher"/>
</dbReference>
<sequence>MLFQFHGRNCIYLSIIAVTVIYHSEVSEAADFNSSFLLGDAASIDWNSAGRKILPGIYNLDIYINGEWDGKYKIQITNEDKIQISREAIASLGITDVEKTLTDDTTGDWVNLELLTHGGELSLNSALLRVDLTIPQAYVSKKDKRWISPSQWDQGINGLYSAYNASYYHAWRRDGISDTDNIYLTLNSGLNLAGWHLIDNSVFRKNRANSNGYWTNNERYVERALTKFHSVFRLGESNTESNLFDNLRFKGITLKQEQRMYPDIYRTYMPVIRGIAKSNAAVRVYQNNTVIYQMNVPPGPFEITELMPSGSRSDMTVVVQEADGSRESFTVPYSTISDMLRAGSSEWQLNAGQVDIRNINYHPDFLQGNFSHGINNYLTLYAGGTMSEKYQSLLGGGAFSVPHLGSFSVNADAANANLDDGSHYRGQRYKISWSRYFPTQTNLTLATYYYNTQDYLSFADAVKINSLIFNGYSTNGYRRDKQKYNINLEQPLPNDLGKLSLRGEWRTYWNSAQKTRSYLATYSNSWRDITYSVAVSRTHYEYDADDDSYEYDESNYGSKKHDENQINLSITIPLSIFDTRVNVTNNMAAKNGKYSSLNTGVSGATQSMDYSVNLMDSHTSSQRSGSFYASWHTPMSKMTGSYTEATSYRQAGASASGTLLLWRDGLLASGQTGNTLVILDAPGASDAIVNGNTSMRTNRHGQVLVPSAAAYRMNNFRLTYDNKSHEGGAEILGNIGHTAPWYGSISYVQYKTDRRKVFIFNGELEGGKRLPFGATVLNKKHEEIGYVAQGSQLYVKAETLPNAVYVKFMDDSSRKVHLCILAQPSEEQGAHNECRIEK</sequence>
<evidence type="ECO:0000256" key="6">
    <source>
        <dbReference type="ARBA" id="ARBA00022729"/>
    </source>
</evidence>
<evidence type="ECO:0000256" key="1">
    <source>
        <dbReference type="ARBA" id="ARBA00004571"/>
    </source>
</evidence>
<evidence type="ECO:0000256" key="2">
    <source>
        <dbReference type="ARBA" id="ARBA00008064"/>
    </source>
</evidence>
<dbReference type="InterPro" id="IPR043142">
    <property type="entry name" value="PapC-like_C_sf"/>
</dbReference>
<gene>
    <name evidence="11" type="ORF">AWC35_10565</name>
</gene>
<dbReference type="Pfam" id="PF13954">
    <property type="entry name" value="PapC_N"/>
    <property type="match status" value="1"/>
</dbReference>
<dbReference type="KEGG" id="gqu:AWC35_10565"/>
<evidence type="ECO:0000256" key="4">
    <source>
        <dbReference type="ARBA" id="ARBA00022452"/>
    </source>
</evidence>
<comment type="subcellular location">
    <subcellularLocation>
        <location evidence="1">Cell outer membrane</location>
        <topology evidence="1">Multi-pass membrane protein</topology>
    </subcellularLocation>
</comment>
<keyword evidence="12" id="KW-1185">Reference proteome</keyword>
<dbReference type="Gene3D" id="3.10.20.410">
    <property type="match status" value="1"/>
</dbReference>
<dbReference type="OrthoDB" id="6554712at2"/>
<dbReference type="AlphaFoldDB" id="A0A250B0Q8"/>
<evidence type="ECO:0000256" key="5">
    <source>
        <dbReference type="ARBA" id="ARBA00022692"/>
    </source>
</evidence>
<evidence type="ECO:0000256" key="7">
    <source>
        <dbReference type="ARBA" id="ARBA00023136"/>
    </source>
</evidence>
<evidence type="ECO:0000256" key="3">
    <source>
        <dbReference type="ARBA" id="ARBA00022448"/>
    </source>
</evidence>
<keyword evidence="3" id="KW-0813">Transport</keyword>
<keyword evidence="5" id="KW-0812">Transmembrane</keyword>
<evidence type="ECO:0000313" key="12">
    <source>
        <dbReference type="Proteomes" id="UP000217182"/>
    </source>
</evidence>
<evidence type="ECO:0000313" key="11">
    <source>
        <dbReference type="EMBL" id="ATA19737.1"/>
    </source>
</evidence>
<keyword evidence="8" id="KW-0998">Cell outer membrane</keyword>
<evidence type="ECO:0000259" key="10">
    <source>
        <dbReference type="Pfam" id="PF13954"/>
    </source>
</evidence>
<feature type="domain" description="PapC N-terminal" evidence="10">
    <location>
        <begin position="32"/>
        <end position="166"/>
    </location>
</feature>
<dbReference type="Gene3D" id="2.60.40.2610">
    <property type="entry name" value="Outer membrane usher protein FimD, plug domain"/>
    <property type="match status" value="1"/>
</dbReference>
<organism evidence="11 12">
    <name type="scientific">Gibbsiella quercinecans</name>
    <dbReference type="NCBI Taxonomy" id="929813"/>
    <lineage>
        <taxon>Bacteria</taxon>
        <taxon>Pseudomonadati</taxon>
        <taxon>Pseudomonadota</taxon>
        <taxon>Gammaproteobacteria</taxon>
        <taxon>Enterobacterales</taxon>
        <taxon>Yersiniaceae</taxon>
        <taxon>Gibbsiella</taxon>
    </lineage>
</organism>